<evidence type="ECO:0000313" key="2">
    <source>
        <dbReference type="EMBL" id="VDM33334.1"/>
    </source>
</evidence>
<evidence type="ECO:0000256" key="1">
    <source>
        <dbReference type="SAM" id="MobiDB-lite"/>
    </source>
</evidence>
<dbReference type="Proteomes" id="UP000274429">
    <property type="component" value="Unassembled WGS sequence"/>
</dbReference>
<dbReference type="AlphaFoldDB" id="A0A0R3X5H6"/>
<feature type="region of interest" description="Disordered" evidence="1">
    <location>
        <begin position="259"/>
        <end position="293"/>
    </location>
</feature>
<proteinExistence type="predicted"/>
<evidence type="ECO:0000313" key="3">
    <source>
        <dbReference type="Proteomes" id="UP000274429"/>
    </source>
</evidence>
<feature type="compositionally biased region" description="Acidic residues" evidence="1">
    <location>
        <begin position="272"/>
        <end position="293"/>
    </location>
</feature>
<sequence>MEQAVLPPETRQCPAEVVTKRLQQAYSPLTSNSDCQHQRRLLQEVGGVVRFLQLLCDEGWSAGLSKLVAGRRKKYDATSNDMAWHGMARLDMVVCDSHCGHLSSVISRHIITASQESRHRQQNEAKLSQPPLTERMWVAIDIRCECLAPNALCKPLQKEGRGETDSQVGNARVTVMITSTRASVHIAISYAYIPTFLPAGFYVEEAIDLDSTVFPPYANLEFFIGRYRVMKSVSFPGGGDSSETDLSNRLTIFILSEEEKQKRNKKKKKKEEEEEEGEGEEEEEEEVDINTST</sequence>
<evidence type="ECO:0000313" key="4">
    <source>
        <dbReference type="WBParaSite" id="TTAC_0000871901-mRNA-1"/>
    </source>
</evidence>
<organism evidence="4">
    <name type="scientific">Hydatigena taeniaeformis</name>
    <name type="common">Feline tapeworm</name>
    <name type="synonym">Taenia taeniaeformis</name>
    <dbReference type="NCBI Taxonomy" id="6205"/>
    <lineage>
        <taxon>Eukaryota</taxon>
        <taxon>Metazoa</taxon>
        <taxon>Spiralia</taxon>
        <taxon>Lophotrochozoa</taxon>
        <taxon>Platyhelminthes</taxon>
        <taxon>Cestoda</taxon>
        <taxon>Eucestoda</taxon>
        <taxon>Cyclophyllidea</taxon>
        <taxon>Taeniidae</taxon>
        <taxon>Hydatigera</taxon>
    </lineage>
</organism>
<reference evidence="2 3" key="2">
    <citation type="submission" date="2018-11" db="EMBL/GenBank/DDBJ databases">
        <authorList>
            <consortium name="Pathogen Informatics"/>
        </authorList>
    </citation>
    <scope>NUCLEOTIDE SEQUENCE [LARGE SCALE GENOMIC DNA]</scope>
</reference>
<keyword evidence="3" id="KW-1185">Reference proteome</keyword>
<dbReference type="WBParaSite" id="TTAC_0000871901-mRNA-1">
    <property type="protein sequence ID" value="TTAC_0000871901-mRNA-1"/>
    <property type="gene ID" value="TTAC_0000871901"/>
</dbReference>
<protein>
    <submittedName>
        <fullName evidence="2 4">Uncharacterized protein</fullName>
    </submittedName>
</protein>
<dbReference type="EMBL" id="UYWX01020566">
    <property type="protein sequence ID" value="VDM33334.1"/>
    <property type="molecule type" value="Genomic_DNA"/>
</dbReference>
<accession>A0A0R3X5H6</accession>
<gene>
    <name evidence="2" type="ORF">TTAC_LOCUS8704</name>
</gene>
<name>A0A0R3X5H6_HYDTA</name>
<reference evidence="4" key="1">
    <citation type="submission" date="2016-04" db="UniProtKB">
        <authorList>
            <consortium name="WormBaseParasite"/>
        </authorList>
    </citation>
    <scope>IDENTIFICATION</scope>
</reference>